<reference evidence="1 2" key="1">
    <citation type="journal article" date="2011" name="Genome Res.">
        <title>Phylogeny-wide analysis of social amoeba genomes highlights ancient origins for complex intercellular communication.</title>
        <authorList>
            <person name="Heidel A.J."/>
            <person name="Lawal H.M."/>
            <person name="Felder M."/>
            <person name="Schilde C."/>
            <person name="Helps N.R."/>
            <person name="Tunggal B."/>
            <person name="Rivero F."/>
            <person name="John U."/>
            <person name="Schleicher M."/>
            <person name="Eichinger L."/>
            <person name="Platzer M."/>
            <person name="Noegel A.A."/>
            <person name="Schaap P."/>
            <person name="Gloeckner G."/>
        </authorList>
    </citation>
    <scope>NUCLEOTIDE SEQUENCE [LARGE SCALE GENOMIC DNA]</scope>
    <source>
        <strain evidence="2">ATCC 26659 / Pp 5 / PN500</strain>
    </source>
</reference>
<dbReference type="GeneID" id="31356716"/>
<accession>D3AYC6</accession>
<dbReference type="EMBL" id="ADBJ01000004">
    <property type="protein sequence ID" value="EFA85953.1"/>
    <property type="molecule type" value="Genomic_DNA"/>
</dbReference>
<dbReference type="InParanoid" id="D3AYC6"/>
<organism evidence="1 2">
    <name type="scientific">Heterostelium pallidum (strain ATCC 26659 / Pp 5 / PN500)</name>
    <name type="common">Cellular slime mold</name>
    <name type="synonym">Polysphondylium pallidum</name>
    <dbReference type="NCBI Taxonomy" id="670386"/>
    <lineage>
        <taxon>Eukaryota</taxon>
        <taxon>Amoebozoa</taxon>
        <taxon>Evosea</taxon>
        <taxon>Eumycetozoa</taxon>
        <taxon>Dictyostelia</taxon>
        <taxon>Acytosteliales</taxon>
        <taxon>Acytosteliaceae</taxon>
        <taxon>Heterostelium</taxon>
    </lineage>
</organism>
<dbReference type="AlphaFoldDB" id="D3AYC6"/>
<keyword evidence="2" id="KW-1185">Reference proteome</keyword>
<proteinExistence type="predicted"/>
<evidence type="ECO:0000313" key="2">
    <source>
        <dbReference type="Proteomes" id="UP000001396"/>
    </source>
</evidence>
<name>D3AYC6_HETP5</name>
<sequence length="106" mass="11830">MEMLITDGSLFGNVTTLDLGIIHEQLPKLPSTVKSLTLHISIGSSNSIFNYNNIGNTLLTIGQTLNYNNNNINNVVLTNNLFIYYKSQSIAYTTDHRQLNSTLDRP</sequence>
<dbReference type="Proteomes" id="UP000001396">
    <property type="component" value="Unassembled WGS sequence"/>
</dbReference>
<dbReference type="RefSeq" id="XP_020438059.1">
    <property type="nucleotide sequence ID" value="XM_020572201.1"/>
</dbReference>
<comment type="caution">
    <text evidence="1">The sequence shown here is derived from an EMBL/GenBank/DDBJ whole genome shotgun (WGS) entry which is preliminary data.</text>
</comment>
<protein>
    <submittedName>
        <fullName evidence="1">Uncharacterized protein</fullName>
    </submittedName>
</protein>
<evidence type="ECO:0000313" key="1">
    <source>
        <dbReference type="EMBL" id="EFA85953.1"/>
    </source>
</evidence>
<gene>
    <name evidence="1" type="ORF">PPL_01186</name>
</gene>